<dbReference type="AlphaFoldDB" id="A0A379M019"/>
<name>A0A379M019_9NOCA</name>
<organism evidence="1 2">
    <name type="scientific">Rhodococcus gordoniae</name>
    <dbReference type="NCBI Taxonomy" id="223392"/>
    <lineage>
        <taxon>Bacteria</taxon>
        <taxon>Bacillati</taxon>
        <taxon>Actinomycetota</taxon>
        <taxon>Actinomycetes</taxon>
        <taxon>Mycobacteriales</taxon>
        <taxon>Nocardiaceae</taxon>
        <taxon>Rhodococcus</taxon>
    </lineage>
</organism>
<dbReference type="Pfam" id="PF26421">
    <property type="entry name" value="Avidin_like"/>
    <property type="match status" value="1"/>
</dbReference>
<accession>A0A379M019</accession>
<dbReference type="Proteomes" id="UP000254569">
    <property type="component" value="Unassembled WGS sequence"/>
</dbReference>
<dbReference type="InterPro" id="IPR058595">
    <property type="entry name" value="Avidin-like"/>
</dbReference>
<dbReference type="RefSeq" id="WP_064065238.1">
    <property type="nucleotide sequence ID" value="NZ_LPZN01000064.1"/>
</dbReference>
<proteinExistence type="predicted"/>
<evidence type="ECO:0000313" key="2">
    <source>
        <dbReference type="Proteomes" id="UP000254569"/>
    </source>
</evidence>
<gene>
    <name evidence="1" type="ORF">NCTC13296_02500</name>
</gene>
<dbReference type="EMBL" id="UGVI01000001">
    <property type="protein sequence ID" value="SUE15637.1"/>
    <property type="molecule type" value="Genomic_DNA"/>
</dbReference>
<evidence type="ECO:0000313" key="1">
    <source>
        <dbReference type="EMBL" id="SUE15637.1"/>
    </source>
</evidence>
<sequence>MTTADAAHHSPSTVDLNGRVFAGVGNSPTGQVDGATRFRYHQDDAVIWADYDGGKIVRGFLVGTRNGERLNFRYVHLGVDGSTASGVCDSRIEVLSDGRIRLEESWAWESRPEKGTSVVEEIR</sequence>
<keyword evidence="2" id="KW-1185">Reference proteome</keyword>
<reference evidence="1 2" key="1">
    <citation type="submission" date="2018-06" db="EMBL/GenBank/DDBJ databases">
        <authorList>
            <consortium name="Pathogen Informatics"/>
            <person name="Doyle S."/>
        </authorList>
    </citation>
    <scope>NUCLEOTIDE SEQUENCE [LARGE SCALE GENOMIC DNA]</scope>
    <source>
        <strain evidence="1 2">NCTC13296</strain>
    </source>
</reference>
<evidence type="ECO:0008006" key="3">
    <source>
        <dbReference type="Google" id="ProtNLM"/>
    </source>
</evidence>
<protein>
    <recommendedName>
        <fullName evidence="3">N-acetylglutamate synthase</fullName>
    </recommendedName>
</protein>